<dbReference type="PANTHER" id="PTHR15921:SF3">
    <property type="entry name" value="PRE-MRNA CLEAVAGE COMPLEX 2 PROTEIN PCF11"/>
    <property type="match status" value="1"/>
</dbReference>
<proteinExistence type="predicted"/>
<dbReference type="Proteomes" id="UP000014680">
    <property type="component" value="Unassembled WGS sequence"/>
</dbReference>
<dbReference type="InterPro" id="IPR008942">
    <property type="entry name" value="ENTH_VHS"/>
</dbReference>
<dbReference type="GO" id="GO:0000993">
    <property type="term" value="F:RNA polymerase II complex binding"/>
    <property type="evidence" value="ECO:0007669"/>
    <property type="project" value="InterPro"/>
</dbReference>
<name>L7FNM4_ENTIV</name>
<dbReference type="Pfam" id="PF04818">
    <property type="entry name" value="CID"/>
    <property type="match status" value="1"/>
</dbReference>
<gene>
    <name evidence="2" type="ORF">EIN_117900</name>
</gene>
<dbReference type="GeneID" id="14891223"/>
<protein>
    <recommendedName>
        <fullName evidence="1">CID domain-containing protein</fullName>
    </recommendedName>
</protein>
<dbReference type="CDD" id="cd16982">
    <property type="entry name" value="CID_Pcf11"/>
    <property type="match status" value="1"/>
</dbReference>
<dbReference type="AlphaFoldDB" id="L7FNM4"/>
<dbReference type="GO" id="GO:0031124">
    <property type="term" value="P:mRNA 3'-end processing"/>
    <property type="evidence" value="ECO:0007669"/>
    <property type="project" value="InterPro"/>
</dbReference>
<dbReference type="OrthoDB" id="2129491at2759"/>
<dbReference type="OMA" id="YRACHEK"/>
<dbReference type="InterPro" id="IPR006569">
    <property type="entry name" value="CID_dom"/>
</dbReference>
<accession>L7FNM4</accession>
<dbReference type="VEuPathDB" id="AmoebaDB:EIN_117900"/>
<dbReference type="EMBL" id="KB206391">
    <property type="protein sequence ID" value="ELP92216.1"/>
    <property type="molecule type" value="Genomic_DNA"/>
</dbReference>
<dbReference type="PANTHER" id="PTHR15921">
    <property type="entry name" value="PRE-MRNA CLEAVAGE COMPLEX II"/>
    <property type="match status" value="1"/>
</dbReference>
<organism evidence="2 3">
    <name type="scientific">Entamoeba invadens IP1</name>
    <dbReference type="NCBI Taxonomy" id="370355"/>
    <lineage>
        <taxon>Eukaryota</taxon>
        <taxon>Amoebozoa</taxon>
        <taxon>Evosea</taxon>
        <taxon>Archamoebae</taxon>
        <taxon>Mastigamoebida</taxon>
        <taxon>Entamoebidae</taxon>
        <taxon>Entamoeba</taxon>
    </lineage>
</organism>
<reference evidence="2 3" key="1">
    <citation type="submission" date="2012-10" db="EMBL/GenBank/DDBJ databases">
        <authorList>
            <person name="Zafar N."/>
            <person name="Inman J."/>
            <person name="Hall N."/>
            <person name="Lorenzi H."/>
            <person name="Caler E."/>
        </authorList>
    </citation>
    <scope>NUCLEOTIDE SEQUENCE [LARGE SCALE GENOMIC DNA]</scope>
    <source>
        <strain evidence="2 3">IP1</strain>
    </source>
</reference>
<dbReference type="GO" id="GO:0006369">
    <property type="term" value="P:termination of RNA polymerase II transcription"/>
    <property type="evidence" value="ECO:0007669"/>
    <property type="project" value="InterPro"/>
</dbReference>
<dbReference type="PROSITE" id="PS51391">
    <property type="entry name" value="CID"/>
    <property type="match status" value="1"/>
</dbReference>
<evidence type="ECO:0000313" key="3">
    <source>
        <dbReference type="Proteomes" id="UP000014680"/>
    </source>
</evidence>
<dbReference type="KEGG" id="eiv:EIN_117900"/>
<feature type="domain" description="CID" evidence="1">
    <location>
        <begin position="2"/>
        <end position="132"/>
    </location>
</feature>
<dbReference type="InterPro" id="IPR045154">
    <property type="entry name" value="PCF11-like"/>
</dbReference>
<sequence length="498" mass="57072">MNSMDLLQLYRNIISQIDNDSERIKYLTMTAIQGTQQAQQFVDVTNDAFYQFSFNPEQQVYVLFVIDSIVKNDVSRTYVQMFCPKLVDMFVGAYRACHEKLRKYLIDLLNTWTGSFPQEIVNGIRNQIAPQPQQQMYSPFGQLPFQENRTPLAQTQAQQIPQLPQNTNPMPSMTQPQQMTQMNPINPMESMNQLNQMGTLNQMDNIAVVYAQPKMTPIPPVEPEKRVPQMDPSIAPQQKLNVFDPMDIPNSPYETNRFGSIQLNYNDNINPYEAQIDSMKEEVKTMNYGQNSINTTQQNTITTQRNPNTPQVAPQAQINTFKNPPLSQVDVRVIENPVPAQTQDKQKTEKLQNFGYNEKGDGQKAITREKNDAFKCPVCGLYFKELKRHTEWHTRNEKLVNGVSRNWYKTPSLWVGEEVDSTGTIEVFGGEKVEEAVAPIPANQKEEDKVVLTVAYDENKMTCSICKEKFDISEDGNFFKNAVSVDGQYVHQYCQQHA</sequence>
<dbReference type="Gene3D" id="1.25.40.90">
    <property type="match status" value="1"/>
</dbReference>
<dbReference type="GO" id="GO:0005849">
    <property type="term" value="C:mRNA cleavage factor complex"/>
    <property type="evidence" value="ECO:0007669"/>
    <property type="project" value="TreeGrafter"/>
</dbReference>
<dbReference type="SMART" id="SM00582">
    <property type="entry name" value="RPR"/>
    <property type="match status" value="1"/>
</dbReference>
<keyword evidence="3" id="KW-1185">Reference proteome</keyword>
<dbReference type="SUPFAM" id="SSF48464">
    <property type="entry name" value="ENTH/VHS domain"/>
    <property type="match status" value="1"/>
</dbReference>
<dbReference type="GO" id="GO:0003729">
    <property type="term" value="F:mRNA binding"/>
    <property type="evidence" value="ECO:0007669"/>
    <property type="project" value="InterPro"/>
</dbReference>
<dbReference type="InterPro" id="IPR047415">
    <property type="entry name" value="Pcf11_CID"/>
</dbReference>
<evidence type="ECO:0000313" key="2">
    <source>
        <dbReference type="EMBL" id="ELP92216.1"/>
    </source>
</evidence>
<evidence type="ECO:0000259" key="1">
    <source>
        <dbReference type="PROSITE" id="PS51391"/>
    </source>
</evidence>
<dbReference type="GO" id="GO:0005737">
    <property type="term" value="C:cytoplasm"/>
    <property type="evidence" value="ECO:0007669"/>
    <property type="project" value="TreeGrafter"/>
</dbReference>
<dbReference type="RefSeq" id="XP_004258987.1">
    <property type="nucleotide sequence ID" value="XM_004258939.1"/>
</dbReference>